<organism evidence="1 2">
    <name type="scientific">Zalaria obscura</name>
    <dbReference type="NCBI Taxonomy" id="2024903"/>
    <lineage>
        <taxon>Eukaryota</taxon>
        <taxon>Fungi</taxon>
        <taxon>Dikarya</taxon>
        <taxon>Ascomycota</taxon>
        <taxon>Pezizomycotina</taxon>
        <taxon>Dothideomycetes</taxon>
        <taxon>Dothideomycetidae</taxon>
        <taxon>Dothideales</taxon>
        <taxon>Zalariaceae</taxon>
        <taxon>Zalaria</taxon>
    </lineage>
</organism>
<name>A0ACC3SN65_9PEZI</name>
<protein>
    <submittedName>
        <fullName evidence="1">Uncharacterized protein</fullName>
    </submittedName>
</protein>
<dbReference type="EMBL" id="JAMKPW020000002">
    <property type="protein sequence ID" value="KAK8219956.1"/>
    <property type="molecule type" value="Genomic_DNA"/>
</dbReference>
<gene>
    <name evidence="1" type="ORF">M8818_000371</name>
</gene>
<dbReference type="Proteomes" id="UP001320706">
    <property type="component" value="Unassembled WGS sequence"/>
</dbReference>
<accession>A0ACC3SN65</accession>
<proteinExistence type="predicted"/>
<keyword evidence="2" id="KW-1185">Reference proteome</keyword>
<sequence length="94" mass="10133">MSSEHPAAPYRAHNAGRHQRAQMAPPLNGNAYTSFAEMIKLEKINEVTYRSTAPPFSPFATGRAYGGHVYAQAVWAASQTVGEGFVVHVCVCPA</sequence>
<reference evidence="1" key="1">
    <citation type="submission" date="2024-02" db="EMBL/GenBank/DDBJ databases">
        <title>Metagenome Assembled Genome of Zalaria obscura JY119.</title>
        <authorList>
            <person name="Vighnesh L."/>
            <person name="Jagadeeshwari U."/>
            <person name="Venkata Ramana C."/>
            <person name="Sasikala C."/>
        </authorList>
    </citation>
    <scope>NUCLEOTIDE SEQUENCE</scope>
    <source>
        <strain evidence="1">JY119</strain>
    </source>
</reference>
<evidence type="ECO:0000313" key="1">
    <source>
        <dbReference type="EMBL" id="KAK8219956.1"/>
    </source>
</evidence>
<evidence type="ECO:0000313" key="2">
    <source>
        <dbReference type="Proteomes" id="UP001320706"/>
    </source>
</evidence>
<comment type="caution">
    <text evidence="1">The sequence shown here is derived from an EMBL/GenBank/DDBJ whole genome shotgun (WGS) entry which is preliminary data.</text>
</comment>